<gene>
    <name evidence="1" type="ORF">MLD38_039306</name>
</gene>
<sequence>MFEGLVRQVLIGYLGRYVKDIQKEQLKITLWNEEVLLENVELILEAFDYLRLPFALREGRVGRLSIRIPWKKLGWDPIIIVLEDVFVRASQREGEEWSAEAIKKREYAGKKAKLATAELAKLSRRVCDNQTGQYFLSYITAKILDNIQVSIRNFNVMYHAIMNDSRRDFEGDIVFGVKLNSLTILKQVSISTRGFVHKVVDVAGLEIYCNPFKDAEDAKYTKFAGFDEHLYRSMLEPLDVHISLAVNRSGKVDKDTPQCSFGVEISSLVINVNELQLEQLFLLSDDLFFSQLREKYGSHRPSLKSLSGNARNMAKIMWNYAQESVLSDVRRKLRKKSWRYFGQQLSSCRQYVNLYKKKLVFLQREQPVDDMVLDELEQLERDLDLEDILNYRSVAEYEIQELLPKSSNYDSKSTVEKSRNDRLGRPRGWLNWLSRGMLSAAGTEDSGQFSGIVSDEVIKDIYEATEFHPQSVAYGDTIASDKICKFLVKILIHQSSITFQNVGYGKKVAELLLLDTSFLCRLWEKSASAVVMTKTVRILNPQGDNIVLMGRDDLVQDAEDPSCSIEVDILPPEEISIKVIIQPLDMLFDYEFLLNCMSFFRILASFEFQHERVLSSLHGIKDPKARILTKAEYLLSSHKKVIWDVEVLEITLNIHGRDRFSECGKMIIRLGAIFVNSDFVAPESLASRSSSESALLCDILGPRYVQIFDNFEVKLDNIWVVLVKDSVSKPIKVLEKCSAFIKFASCRIQDELVPHQLKVSTTLSSVDVHISPFIHYSIMELVLYLQSAHQKFEETYLTRPNSDSKSSDYANNLDFGFSIGANLRTLNIHLDLESETKDQCKCILSMDGLAFRCNFAEFLECSFFSMGAKIIAYTFMDSSDGHILCSFGSEVVVPPMNQHGVQKLDAFEEDASKWSGACFSLHYEAPRDSNRCDNCVIVLKNGEIHCYPSIVGMFVEFFTRITDHGSPHTRTDPLFRNESNRSPWMETNFGYQHSQNFIGAKVFFDYFPFVRAPSSEDISGIETVLLNDDMPIRRSKIWSSVRDKYKPSSVQHPNVGDANFTFPGLKSFKAAIDLSFSGITMHFHESSRIIGTIVFPTFNSSVYIFDEVMDILCSSDGLVLTSSCCNPRLQEFLWGPSCNSCSPIIDMRLKIRNGQINSPVEVGIGIQHVCCVLPLEYLALLIGYFSLPEWTSMSSQQVAQNGSHEPNQSSFILKFEILDSVLILPVEDNSSYFLNLQMKQFLCCFIEGSLTSSSENDIPLECFIPENEVADQSHYLSIFGRELSLSLLLFMNEMDTQLLMENHARVGNIMLISPLSADFWIRIPPNNECLTENFKICTCVMGKIVNCTIIADDEYAFDGFEALRKVINQVISVVNECGDCQYNASDFSEAKKSEDECQVVLPVFSNIQLTEVRILMESLMVQFQHSSKGLTPPEPIARSEMQFMFTASLENDVIEELSCNFSSLALFTLPTPVILARFNGSSSTSSVFCVTLSKIVQGTDELSIVLPSLDIWLELSSWRNIINIIAESWAHMTKSNHPVISVGNSIYHSKLTEGACDGSPNFAADDVSPKQGALTILKVERFGATFHIPITMAHELENCCKNILVTVNSESTEMHFMDGRDIMKSNISRISLTLELIEEGNHRSWPFIQLYQINVDAEIQNRQLDTLNVNGELQCDFIDVRLTYQTLDFWHDIVVDFPEGGSSQIAVVGLNCKVQIRKASILLTDRRWDCSGPLMELLMRNFILHVAASKVFSQASVEGDLELNYNNINKVMWEPLLEPWRFQASMARKLDTSVLNTSTVTEICVESKMQLNLNITESVLELSFRAVEMIKDACGVSKQSDLAGSRKFLRPSYIENTSTERFAPYILQNLTSLPLHYCTFKGCSSYDEILLKEQKGWSLVKPGSSVEIYGDETPEEHLLRYRPAHSCDRLNKMQSSRVSHNFIIIQFDGISAPSVPMSIDLVGVCYFEVDFSKPSALGLAKTEYSQSHTNALAADITRTGSGFVVPVVFDVSIQRFSKLIRLYSTVLLFNGTSIPMELRFDIPLGLSPKITDPIYPGQSFPLPLHLAESGRIRWRPLGASYVWSEPHNVSSILAQESKIGILRSFVCYPSHPSNDPFRCCLSVMKLQLPSLQESNNVYDWLSRNSVKSLDERVKLSANPSRLTQQSIYQFTMSTPLIVHNFLPQPVILTIESGGVSRRTQLSEVATEFHHVDPSHELVIDLLIKPFKPLSSRFPSAEYFSALAKLNGAKYMLSETLSFDPGPFHVTMEKTMDAFSGAREIFISVPYLLYNCLGFPISISDSTDGVKLGVCIVPSCYEVVEEEAIHANEGLGLFSSSNASKVKGSPITSTQQMSDVAFVEKGIGGKLFGKGLISVGTQSLENGFGDNKVSPSGTNFKGPISPTRNSDAGVDEQERVKAYAYSPHPGVGEVARLFSISKYLPENVRRKVSNPLWSYPFPLVHPNGSSIVVMPQPVPNAAYIISVTSAVISEPFSGKTTAISFQPRYVISNACGKDLCYKQKGTDTIFHLGKGKHSHLHWTDSTRDLMVSICYDEPGWQWSGSFVPDNLGDTQVKIRNCASGSLNLIRVEVQNADGSISDEKVITSLQGGSGTHLILLSDDNTGYMPYRIENFSKERLRVHQQKCESFETTIYSYQSCSYTWDEPSYPHRLIVEVPGERALGSYALDFVMDTVTVCLPPTIEKPERTLLVSVRAEGATKVLSIVDSSYHICPPVLKRKIEPKQPVFSEYKEKISISVPFFGISIMNSEPQELLFACAKGITLELLQSMDKQKLSFTVLSMQIDNQLCASPYPVIMSFPNFHEINSSGCYEGPTADNLQDYSSNVSQTVVDLTVSKWRKTDPSLVSFECINLRMAEFQLEVEQEVLLGLYNFFKAGYVRWQDTVQPSFDPTSRPFLQEDLIRDPELHFSSSRKSNVSFPTVTPVGAPWQKIYHLARRERKIFVEVLDVGAVKFTLSFSSTPWMLRNGILATGETLVQRGLIALADIEGARIFLKQLNLLHHMTGWDSIQEILIRHYTRQLLHEMYKVLGSAGVIGNPLGFARSLGLGIRDFLSVPTKNFFDSPGGLIIGMAQGTGSLFSNTVYALSDAATQFSKAAQKGIVALTFNEQAAEKIGKHRRGESSQSEGVISEVLEGLTGLLESPIRGAEKHGLPGVLSGAALGLTRLVARPAASILEVTGKTAQSIRNRSRHLQVASRRHRTRLPRPLSKDLPLRPYSWEEAIGMSVLEEATDGMNFKEQVLVTCKVLKQGGTFVIVTERLVLVVSCSSLVDLGKPQFRGTPAYPEWVIESQLGLDSVIHVASSEDVVHIIGSCSDSSPRKNRQQLQISKGGERVPRWSGPQSFPLSQINLVLASKEDADQLLAILLSLIERGKERGWGSGSVLHRSSLR</sequence>
<evidence type="ECO:0000313" key="2">
    <source>
        <dbReference type="Proteomes" id="UP001057402"/>
    </source>
</evidence>
<keyword evidence="2" id="KW-1185">Reference proteome</keyword>
<protein>
    <submittedName>
        <fullName evidence="1">Uncharacterized protein</fullName>
    </submittedName>
</protein>
<accession>A0ACB9L237</accession>
<name>A0ACB9L237_9MYRT</name>
<reference evidence="2" key="1">
    <citation type="journal article" date="2023" name="Front. Plant Sci.">
        <title>Chromosomal-level genome assembly of Melastoma candidum provides insights into trichome evolution.</title>
        <authorList>
            <person name="Zhong Y."/>
            <person name="Wu W."/>
            <person name="Sun C."/>
            <person name="Zou P."/>
            <person name="Liu Y."/>
            <person name="Dai S."/>
            <person name="Zhou R."/>
        </authorList>
    </citation>
    <scope>NUCLEOTIDE SEQUENCE [LARGE SCALE GENOMIC DNA]</scope>
</reference>
<organism evidence="1 2">
    <name type="scientific">Melastoma candidum</name>
    <dbReference type="NCBI Taxonomy" id="119954"/>
    <lineage>
        <taxon>Eukaryota</taxon>
        <taxon>Viridiplantae</taxon>
        <taxon>Streptophyta</taxon>
        <taxon>Embryophyta</taxon>
        <taxon>Tracheophyta</taxon>
        <taxon>Spermatophyta</taxon>
        <taxon>Magnoliopsida</taxon>
        <taxon>eudicotyledons</taxon>
        <taxon>Gunneridae</taxon>
        <taxon>Pentapetalae</taxon>
        <taxon>rosids</taxon>
        <taxon>malvids</taxon>
        <taxon>Myrtales</taxon>
        <taxon>Melastomataceae</taxon>
        <taxon>Melastomatoideae</taxon>
        <taxon>Melastomateae</taxon>
        <taxon>Melastoma</taxon>
    </lineage>
</organism>
<evidence type="ECO:0000313" key="1">
    <source>
        <dbReference type="EMBL" id="KAI4303707.1"/>
    </source>
</evidence>
<dbReference type="Proteomes" id="UP001057402">
    <property type="component" value="Chromosome 12"/>
</dbReference>
<proteinExistence type="predicted"/>
<dbReference type="EMBL" id="CM042891">
    <property type="protein sequence ID" value="KAI4303707.1"/>
    <property type="molecule type" value="Genomic_DNA"/>
</dbReference>
<comment type="caution">
    <text evidence="1">The sequence shown here is derived from an EMBL/GenBank/DDBJ whole genome shotgun (WGS) entry which is preliminary data.</text>
</comment>